<dbReference type="RefSeq" id="WP_113023954.1">
    <property type="nucleotide sequence ID" value="NZ_JAIZDC010000001.1"/>
</dbReference>
<sequence>MNALLTQYLRTVHADYFMEFPLWSTADGQVVGEFLKVRLSSRFAPVHDAAGQPLGVLAQLHAVAPGGEVLADEALTRLTRVSETPVVLDRFIRSLHLLNYLQAGYGEQGLILPVSALLLEAVSQEHGRVFRQIVDRLAGPLPRIGFLLPAAYATQPARLAVLRANYARHGFATFLPAEQEAAVLQRLDVC</sequence>
<protein>
    <recommendedName>
        <fullName evidence="3">EAL domain-containing protein</fullName>
    </recommendedName>
</protein>
<evidence type="ECO:0000313" key="1">
    <source>
        <dbReference type="EMBL" id="RMC92232.1"/>
    </source>
</evidence>
<keyword evidence="2" id="KW-1185">Reference proteome</keyword>
<proteinExistence type="predicted"/>
<dbReference type="Proteomes" id="UP000274139">
    <property type="component" value="Unassembled WGS sequence"/>
</dbReference>
<dbReference type="OrthoDB" id="9813903at2"/>
<evidence type="ECO:0008006" key="3">
    <source>
        <dbReference type="Google" id="ProtNLM"/>
    </source>
</evidence>
<name>A0A454JDV7_9NEIS</name>
<organism evidence="1 2">
    <name type="scientific">Aquitalea palustris</name>
    <dbReference type="NCBI Taxonomy" id="2480983"/>
    <lineage>
        <taxon>Bacteria</taxon>
        <taxon>Pseudomonadati</taxon>
        <taxon>Pseudomonadota</taxon>
        <taxon>Betaproteobacteria</taxon>
        <taxon>Neisseriales</taxon>
        <taxon>Chromobacteriaceae</taxon>
        <taxon>Aquitalea</taxon>
    </lineage>
</organism>
<comment type="caution">
    <text evidence="1">The sequence shown here is derived from an EMBL/GenBank/DDBJ whole genome shotgun (WGS) entry which is preliminary data.</text>
</comment>
<evidence type="ECO:0000313" key="2">
    <source>
        <dbReference type="Proteomes" id="UP000274139"/>
    </source>
</evidence>
<dbReference type="EMBL" id="RFAR01000097">
    <property type="protein sequence ID" value="RMC92232.1"/>
    <property type="molecule type" value="Genomic_DNA"/>
</dbReference>
<dbReference type="AlphaFoldDB" id="A0A454JDV7"/>
<gene>
    <name evidence="1" type="ORF">EAY64_18275</name>
</gene>
<reference evidence="1 2" key="1">
    <citation type="submission" date="2018-10" db="EMBL/GenBank/DDBJ databases">
        <title>Draft genome sequence of Aquitalea MWU14-2217 isolated from a wild cranberry bog in Provincetown, Massachusetts.</title>
        <authorList>
            <person name="Ebadzadsahrai G."/>
            <person name="Soby S."/>
        </authorList>
    </citation>
    <scope>NUCLEOTIDE SEQUENCE [LARGE SCALE GENOMIC DNA]</scope>
    <source>
        <strain evidence="1 2">MWU14-2217</strain>
    </source>
</reference>
<accession>A0A454JDV7</accession>